<evidence type="ECO:0000313" key="3">
    <source>
        <dbReference type="EMBL" id="ADJ41946.1"/>
    </source>
</evidence>
<dbReference type="GeneID" id="92867919"/>
<dbReference type="OrthoDB" id="3610689at2"/>
<feature type="compositionally biased region" description="Basic and acidic residues" evidence="1">
    <location>
        <begin position="21"/>
        <end position="31"/>
    </location>
</feature>
<feature type="region of interest" description="Disordered" evidence="1">
    <location>
        <begin position="223"/>
        <end position="267"/>
    </location>
</feature>
<keyword evidence="2" id="KW-0472">Membrane</keyword>
<evidence type="ECO:0008006" key="5">
    <source>
        <dbReference type="Google" id="ProtNLM"/>
    </source>
</evidence>
<feature type="compositionally biased region" description="Polar residues" evidence="1">
    <location>
        <begin position="112"/>
        <end position="121"/>
    </location>
</feature>
<dbReference type="RefSeq" id="WP_013222073.1">
    <property type="nucleotide sequence ID" value="NC_014318.1"/>
</dbReference>
<protein>
    <recommendedName>
        <fullName evidence="5">Flagellar basal body-associated protein FliL</fullName>
    </recommendedName>
</protein>
<evidence type="ECO:0000256" key="1">
    <source>
        <dbReference type="SAM" id="MobiDB-lite"/>
    </source>
</evidence>
<dbReference type="AlphaFoldDB" id="A0A0H3CX86"/>
<feature type="compositionally biased region" description="Low complexity" evidence="1">
    <location>
        <begin position="56"/>
        <end position="72"/>
    </location>
</feature>
<feature type="transmembrane region" description="Helical" evidence="2">
    <location>
        <begin position="198"/>
        <end position="220"/>
    </location>
</feature>
<proteinExistence type="predicted"/>
<dbReference type="KEGG" id="amd:AMED_0122"/>
<dbReference type="PATRIC" id="fig|749927.5.peg.125"/>
<sequence length="397" mass="41942">MSWQEDLRRLDADLAAGRIEPAAHRKQRDELLAQASGSTVPSPVASPLRRPAAWHSTNPANRANSANPANATDPTRPAIQPVDPRTAPPQRVDTPSSGHPTRAPHPAPPWQRTDSGTQKTLSHPVVPPVPDHLTTAPSPADINPTRYLRVEGRVPGGQVSRFPEVWPTGDRPEPPRPEENPEPAGRHRDGDGSRRRPTWLFLAAGVLVVLVMIVGGTMWLGSGTDNPPQAGPPPGAPSTAAGARSDPLEERLPALPGVPNPNNSTMSVAKGRDLGLYLPKTAELFTGNGATQVIFRGSGDGAVSYLVVVVPTTSAPNAQSVVETLYQQALDAGFKPVQSPVRTVSGSDGAKFLNTTWYGSGNNVVIVGTAQPYRSQLGLSGEQDRAVKAFEDVLPAG</sequence>
<feature type="region of interest" description="Disordered" evidence="1">
    <location>
        <begin position="14"/>
        <end position="194"/>
    </location>
</feature>
<reference evidence="3 4" key="1">
    <citation type="journal article" date="2010" name="Cell Res.">
        <title>Complete genome sequence of the rifamycin SV-producing Amycolatopsis mediterranei U32 revealed its genetic characteristics in phylogeny and metabolism.</title>
        <authorList>
            <person name="Zhao W."/>
            <person name="Zhong Y."/>
            <person name="Yuan H."/>
            <person name="Wang J."/>
            <person name="Zheng H."/>
            <person name="Wang Y."/>
            <person name="Cen X."/>
            <person name="Xu F."/>
            <person name="Bai J."/>
            <person name="Han X."/>
            <person name="Lu G."/>
            <person name="Zhu Y."/>
            <person name="Shao Z."/>
            <person name="Yan H."/>
            <person name="Li C."/>
            <person name="Peng N."/>
            <person name="Zhang Z."/>
            <person name="Zhang Y."/>
            <person name="Lin W."/>
            <person name="Fan Y."/>
            <person name="Qin Z."/>
            <person name="Hu Y."/>
            <person name="Zhu B."/>
            <person name="Wang S."/>
            <person name="Ding X."/>
            <person name="Zhao G.P."/>
        </authorList>
    </citation>
    <scope>NUCLEOTIDE SEQUENCE [LARGE SCALE GENOMIC DNA]</scope>
    <source>
        <strain evidence="4">U-32</strain>
    </source>
</reference>
<name>A0A0H3CX86_AMYMU</name>
<dbReference type="eggNOG" id="ENOG5033ZM7">
    <property type="taxonomic scope" value="Bacteria"/>
</dbReference>
<evidence type="ECO:0000313" key="4">
    <source>
        <dbReference type="Proteomes" id="UP000000328"/>
    </source>
</evidence>
<dbReference type="Proteomes" id="UP000000328">
    <property type="component" value="Chromosome"/>
</dbReference>
<dbReference type="EMBL" id="CP002000">
    <property type="protein sequence ID" value="ADJ41946.1"/>
    <property type="molecule type" value="Genomic_DNA"/>
</dbReference>
<gene>
    <name evidence="3" type="ordered locus">AMED_0122</name>
</gene>
<dbReference type="HOGENOM" id="CLU_733390_0_0_11"/>
<keyword evidence="2" id="KW-1133">Transmembrane helix</keyword>
<organism evidence="3 4">
    <name type="scientific">Amycolatopsis mediterranei (strain U-32)</name>
    <dbReference type="NCBI Taxonomy" id="749927"/>
    <lineage>
        <taxon>Bacteria</taxon>
        <taxon>Bacillati</taxon>
        <taxon>Actinomycetota</taxon>
        <taxon>Actinomycetes</taxon>
        <taxon>Pseudonocardiales</taxon>
        <taxon>Pseudonocardiaceae</taxon>
        <taxon>Amycolatopsis</taxon>
    </lineage>
</organism>
<feature type="compositionally biased region" description="Basic and acidic residues" evidence="1">
    <location>
        <begin position="170"/>
        <end position="194"/>
    </location>
</feature>
<keyword evidence="2" id="KW-0812">Transmembrane</keyword>
<accession>A0A0H3CX86</accession>
<evidence type="ECO:0000256" key="2">
    <source>
        <dbReference type="SAM" id="Phobius"/>
    </source>
</evidence>